<dbReference type="EMBL" id="CAFBPF010000106">
    <property type="protein sequence ID" value="CAB5014333.1"/>
    <property type="molecule type" value="Genomic_DNA"/>
</dbReference>
<feature type="transmembrane region" description="Helical" evidence="1">
    <location>
        <begin position="163"/>
        <end position="183"/>
    </location>
</feature>
<keyword evidence="1" id="KW-0472">Membrane</keyword>
<reference evidence="2" key="1">
    <citation type="submission" date="2020-05" db="EMBL/GenBank/DDBJ databases">
        <authorList>
            <person name="Chiriac C."/>
            <person name="Salcher M."/>
            <person name="Ghai R."/>
            <person name="Kavagutti S V."/>
        </authorList>
    </citation>
    <scope>NUCLEOTIDE SEQUENCE</scope>
</reference>
<feature type="transmembrane region" description="Helical" evidence="1">
    <location>
        <begin position="39"/>
        <end position="60"/>
    </location>
</feature>
<keyword evidence="1" id="KW-1133">Transmembrane helix</keyword>
<feature type="transmembrane region" description="Helical" evidence="1">
    <location>
        <begin position="132"/>
        <end position="157"/>
    </location>
</feature>
<dbReference type="SUPFAM" id="SSF81665">
    <property type="entry name" value="Calcium ATPase, transmembrane domain M"/>
    <property type="match status" value="1"/>
</dbReference>
<gene>
    <name evidence="2" type="ORF">UFOPK4071_00890</name>
</gene>
<keyword evidence="1" id="KW-0812">Transmembrane</keyword>
<accession>A0A6J7QF46</accession>
<protein>
    <submittedName>
        <fullName evidence="2">Unannotated protein</fullName>
    </submittedName>
</protein>
<feature type="transmembrane region" description="Helical" evidence="1">
    <location>
        <begin position="106"/>
        <end position="125"/>
    </location>
</feature>
<evidence type="ECO:0000313" key="2">
    <source>
        <dbReference type="EMBL" id="CAB5014333.1"/>
    </source>
</evidence>
<dbReference type="InterPro" id="IPR023298">
    <property type="entry name" value="ATPase_P-typ_TM_dom_sf"/>
</dbReference>
<feature type="transmembrane region" description="Helical" evidence="1">
    <location>
        <begin position="72"/>
        <end position="94"/>
    </location>
</feature>
<dbReference type="AlphaFoldDB" id="A0A6J7QF46"/>
<proteinExistence type="predicted"/>
<name>A0A6J7QF46_9ZZZZ</name>
<feature type="transmembrane region" description="Helical" evidence="1">
    <location>
        <begin position="12"/>
        <end position="33"/>
    </location>
</feature>
<evidence type="ECO:0000256" key="1">
    <source>
        <dbReference type="SAM" id="Phobius"/>
    </source>
</evidence>
<sequence>MIANVERVSNLFVSKTTYAALIAIAVILLAIPYPFLPRHLTIVSTITIGLPAFFLALAPNAQIYRPGFVQRVLKFAIPAGTVATITVLITYLLARSQGMNLTQERTLATLSLVVVGLWILTLLARPFTRGRYLLLLVLVALLLIGAVVPFMSSFFAIEFASPAAVLETFLISALGCSVLEVWGRVRSKD</sequence>
<organism evidence="2">
    <name type="scientific">freshwater metagenome</name>
    <dbReference type="NCBI Taxonomy" id="449393"/>
    <lineage>
        <taxon>unclassified sequences</taxon>
        <taxon>metagenomes</taxon>
        <taxon>ecological metagenomes</taxon>
    </lineage>
</organism>